<dbReference type="PANTHER" id="PTHR43479:SF11">
    <property type="entry name" value="ACREF_ENVCD OPERON REPRESSOR-RELATED"/>
    <property type="match status" value="1"/>
</dbReference>
<dbReference type="Proteomes" id="UP000321901">
    <property type="component" value="Unassembled WGS sequence"/>
</dbReference>
<sequence>MPKQTYFNLSDEKKEKIRKATYEIFINTDYEEVHIREIAKRSDISVGSFYQYFYDKEDLYLHFFTEVEMKYMKKQKECDQDILFSERIIPIEEICTEEEVEFNQTWYNVPMLVMQKFYYGEYSKKLHSFLGEELMEYKNSNKLKEDLNLDFVFYLFTTSMFTIHNYFREHKITDVKERQDIKDHYFRDIFLNGILKK</sequence>
<dbReference type="AlphaFoldDB" id="A0A511Z346"/>
<feature type="DNA-binding region" description="H-T-H motif" evidence="2">
    <location>
        <begin position="34"/>
        <end position="53"/>
    </location>
</feature>
<dbReference type="SUPFAM" id="SSF46689">
    <property type="entry name" value="Homeodomain-like"/>
    <property type="match status" value="1"/>
</dbReference>
<proteinExistence type="predicted"/>
<dbReference type="GO" id="GO:0003677">
    <property type="term" value="F:DNA binding"/>
    <property type="evidence" value="ECO:0007669"/>
    <property type="project" value="UniProtKB-UniRule"/>
</dbReference>
<dbReference type="EMBL" id="BJYL01000003">
    <property type="protein sequence ID" value="GEN81884.1"/>
    <property type="molecule type" value="Genomic_DNA"/>
</dbReference>
<evidence type="ECO:0000313" key="4">
    <source>
        <dbReference type="EMBL" id="GEN81884.1"/>
    </source>
</evidence>
<dbReference type="PROSITE" id="PS50977">
    <property type="entry name" value="HTH_TETR_2"/>
    <property type="match status" value="1"/>
</dbReference>
<gene>
    <name evidence="4" type="ORF">SLU01_01960</name>
</gene>
<dbReference type="InterPro" id="IPR050624">
    <property type="entry name" value="HTH-type_Tx_Regulator"/>
</dbReference>
<keyword evidence="5" id="KW-1185">Reference proteome</keyword>
<dbReference type="Gene3D" id="1.10.357.10">
    <property type="entry name" value="Tetracycline Repressor, domain 2"/>
    <property type="match status" value="1"/>
</dbReference>
<protein>
    <submittedName>
        <fullName evidence="4">TetR family transcriptional regulator</fullName>
    </submittedName>
</protein>
<evidence type="ECO:0000313" key="5">
    <source>
        <dbReference type="Proteomes" id="UP000321901"/>
    </source>
</evidence>
<reference evidence="4 5" key="1">
    <citation type="submission" date="2019-07" db="EMBL/GenBank/DDBJ databases">
        <title>Whole genome shotgun sequence of Sporosarcina luteola NBRC 105378.</title>
        <authorList>
            <person name="Hosoyama A."/>
            <person name="Uohara A."/>
            <person name="Ohji S."/>
            <person name="Ichikawa N."/>
        </authorList>
    </citation>
    <scope>NUCLEOTIDE SEQUENCE [LARGE SCALE GENOMIC DNA]</scope>
    <source>
        <strain evidence="4 5">NBRC 105378</strain>
    </source>
</reference>
<accession>A0A511Z346</accession>
<keyword evidence="1 2" id="KW-0238">DNA-binding</keyword>
<name>A0A511Z346_9BACL</name>
<dbReference type="InterPro" id="IPR001647">
    <property type="entry name" value="HTH_TetR"/>
</dbReference>
<evidence type="ECO:0000259" key="3">
    <source>
        <dbReference type="PROSITE" id="PS50977"/>
    </source>
</evidence>
<evidence type="ECO:0000256" key="1">
    <source>
        <dbReference type="ARBA" id="ARBA00023125"/>
    </source>
</evidence>
<dbReference type="RefSeq" id="WP_170232543.1">
    <property type="nucleotide sequence ID" value="NZ_BJYL01000003.1"/>
</dbReference>
<dbReference type="Pfam" id="PF00440">
    <property type="entry name" value="TetR_N"/>
    <property type="match status" value="1"/>
</dbReference>
<comment type="caution">
    <text evidence="4">The sequence shown here is derived from an EMBL/GenBank/DDBJ whole genome shotgun (WGS) entry which is preliminary data.</text>
</comment>
<organism evidence="4 5">
    <name type="scientific">Sporosarcina luteola</name>
    <dbReference type="NCBI Taxonomy" id="582850"/>
    <lineage>
        <taxon>Bacteria</taxon>
        <taxon>Bacillati</taxon>
        <taxon>Bacillota</taxon>
        <taxon>Bacilli</taxon>
        <taxon>Bacillales</taxon>
        <taxon>Caryophanaceae</taxon>
        <taxon>Sporosarcina</taxon>
    </lineage>
</organism>
<feature type="domain" description="HTH tetR-type" evidence="3">
    <location>
        <begin position="11"/>
        <end position="71"/>
    </location>
</feature>
<dbReference type="InterPro" id="IPR009057">
    <property type="entry name" value="Homeodomain-like_sf"/>
</dbReference>
<dbReference type="PANTHER" id="PTHR43479">
    <property type="entry name" value="ACREF/ENVCD OPERON REPRESSOR-RELATED"/>
    <property type="match status" value="1"/>
</dbReference>
<evidence type="ECO:0000256" key="2">
    <source>
        <dbReference type="PROSITE-ProRule" id="PRU00335"/>
    </source>
</evidence>